<reference evidence="8" key="1">
    <citation type="submission" date="2018-07" db="EMBL/GenBank/DDBJ databases">
        <authorList>
            <person name="Blom J."/>
        </authorList>
    </citation>
    <scope>NUCLEOTIDE SEQUENCE [LARGE SCALE GENOMIC DNA]</scope>
    <source>
        <strain evidence="8">CCOS 864</strain>
    </source>
</reference>
<dbReference type="PANTHER" id="PTHR47429">
    <property type="entry name" value="PROTEIN TWIN LOV 1"/>
    <property type="match status" value="1"/>
</dbReference>
<evidence type="ECO:0000313" key="7">
    <source>
        <dbReference type="EMBL" id="SUQ65229.1"/>
    </source>
</evidence>
<feature type="domain" description="PAC" evidence="6">
    <location>
        <begin position="80"/>
        <end position="132"/>
    </location>
</feature>
<dbReference type="Proteomes" id="UP000255177">
    <property type="component" value="Unassembled WGS sequence"/>
</dbReference>
<dbReference type="InterPro" id="IPR000014">
    <property type="entry name" value="PAS"/>
</dbReference>
<evidence type="ECO:0000256" key="4">
    <source>
        <dbReference type="SAM" id="Coils"/>
    </source>
</evidence>
<keyword evidence="1" id="KW-0285">Flavoprotein</keyword>
<dbReference type="PROSITE" id="PS50113">
    <property type="entry name" value="PAC"/>
    <property type="match status" value="1"/>
</dbReference>
<dbReference type="Gene3D" id="3.30.450.20">
    <property type="entry name" value="PAS domain"/>
    <property type="match status" value="1"/>
</dbReference>
<name>A0A380T4P5_9PSED</name>
<dbReference type="InterPro" id="IPR001610">
    <property type="entry name" value="PAC"/>
</dbReference>
<evidence type="ECO:0000256" key="3">
    <source>
        <dbReference type="ARBA" id="ARBA00022991"/>
    </source>
</evidence>
<dbReference type="EMBL" id="UIDD01000011">
    <property type="protein sequence ID" value="SUQ65229.1"/>
    <property type="molecule type" value="Genomic_DNA"/>
</dbReference>
<feature type="domain" description="PAS" evidence="5">
    <location>
        <begin position="3"/>
        <end position="77"/>
    </location>
</feature>
<evidence type="ECO:0000256" key="2">
    <source>
        <dbReference type="ARBA" id="ARBA00022643"/>
    </source>
</evidence>
<dbReference type="SUPFAM" id="SSF55785">
    <property type="entry name" value="PYP-like sensor domain (PAS domain)"/>
    <property type="match status" value="1"/>
</dbReference>
<dbReference type="InterPro" id="IPR035965">
    <property type="entry name" value="PAS-like_dom_sf"/>
</dbReference>
<dbReference type="SMART" id="SM00086">
    <property type="entry name" value="PAC"/>
    <property type="match status" value="1"/>
</dbReference>
<dbReference type="RefSeq" id="WP_115088692.1">
    <property type="nucleotide sequence ID" value="NZ_CBCSFG010000003.1"/>
</dbReference>
<evidence type="ECO:0000259" key="5">
    <source>
        <dbReference type="PROSITE" id="PS50112"/>
    </source>
</evidence>
<proteinExistence type="predicted"/>
<dbReference type="InterPro" id="IPR000700">
    <property type="entry name" value="PAS-assoc_C"/>
</dbReference>
<evidence type="ECO:0000256" key="1">
    <source>
        <dbReference type="ARBA" id="ARBA00022630"/>
    </source>
</evidence>
<keyword evidence="3" id="KW-0157">Chromophore</keyword>
<dbReference type="Pfam" id="PF13426">
    <property type="entry name" value="PAS_9"/>
    <property type="match status" value="1"/>
</dbReference>
<gene>
    <name evidence="7" type="ORF">CCOS864_04700</name>
</gene>
<dbReference type="AlphaFoldDB" id="A0A380T4P5"/>
<feature type="coiled-coil region" evidence="4">
    <location>
        <begin position="123"/>
        <end position="150"/>
    </location>
</feature>
<sequence length="153" mass="17529">MINATLLQRMIDASNDGIVVAEQEGDDDTILIYVNPAFERLTGYDANDILYRDCRFLQNDDRDQDARALIRQAIKDGLPSREILRNYRKDGSAFWNELSITPVLNEADRRKYFIGIQKDVSRQVEAELRVIALERQLAEAQARIAALEADQRS</sequence>
<evidence type="ECO:0000259" key="6">
    <source>
        <dbReference type="PROSITE" id="PS50113"/>
    </source>
</evidence>
<keyword evidence="7" id="KW-0675">Receptor</keyword>
<keyword evidence="2" id="KW-0288">FMN</keyword>
<dbReference type="NCBIfam" id="TIGR00229">
    <property type="entry name" value="sensory_box"/>
    <property type="match status" value="1"/>
</dbReference>
<organism evidence="7 8">
    <name type="scientific">Pseudomonas wadenswilerensis</name>
    <dbReference type="NCBI Taxonomy" id="1785161"/>
    <lineage>
        <taxon>Bacteria</taxon>
        <taxon>Pseudomonadati</taxon>
        <taxon>Pseudomonadota</taxon>
        <taxon>Gammaproteobacteria</taxon>
        <taxon>Pseudomonadales</taxon>
        <taxon>Pseudomonadaceae</taxon>
        <taxon>Pseudomonas</taxon>
    </lineage>
</organism>
<keyword evidence="8" id="KW-1185">Reference proteome</keyword>
<dbReference type="PANTHER" id="PTHR47429:SF2">
    <property type="entry name" value="PROTEIN TWIN LOV 1"/>
    <property type="match status" value="1"/>
</dbReference>
<evidence type="ECO:0000313" key="8">
    <source>
        <dbReference type="Proteomes" id="UP000255177"/>
    </source>
</evidence>
<protein>
    <submittedName>
        <fullName evidence="7">Blue-light photoreceptor</fullName>
    </submittedName>
</protein>
<accession>A0A380T4P5</accession>
<dbReference type="SMART" id="SM00091">
    <property type="entry name" value="PAS"/>
    <property type="match status" value="1"/>
</dbReference>
<dbReference type="PROSITE" id="PS50112">
    <property type="entry name" value="PAS"/>
    <property type="match status" value="1"/>
</dbReference>
<dbReference type="CDD" id="cd00130">
    <property type="entry name" value="PAS"/>
    <property type="match status" value="1"/>
</dbReference>
<keyword evidence="4" id="KW-0175">Coiled coil</keyword>